<name>A0A6N7XXJ5_9FIRM</name>
<keyword evidence="8" id="KW-1185">Reference proteome</keyword>
<dbReference type="GO" id="GO:0140359">
    <property type="term" value="F:ABC-type transporter activity"/>
    <property type="evidence" value="ECO:0007669"/>
    <property type="project" value="InterPro"/>
</dbReference>
<dbReference type="Pfam" id="PF12698">
    <property type="entry name" value="ABC2_membrane_3"/>
    <property type="match status" value="1"/>
</dbReference>
<protein>
    <submittedName>
        <fullName evidence="7">ABC transporter permease</fullName>
    </submittedName>
</protein>
<gene>
    <name evidence="7" type="ORF">FYJ83_03440</name>
</gene>
<accession>A0A6N7XXJ5</accession>
<evidence type="ECO:0000313" key="7">
    <source>
        <dbReference type="EMBL" id="MSU00520.1"/>
    </source>
</evidence>
<comment type="caution">
    <text evidence="7">The sequence shown here is derived from an EMBL/GenBank/DDBJ whole genome shotgun (WGS) entry which is preliminary data.</text>
</comment>
<feature type="transmembrane region" description="Helical" evidence="5">
    <location>
        <begin position="182"/>
        <end position="202"/>
    </location>
</feature>
<sequence>MNLIQLIVVNIKRMLKDPAKVGIMLVTPIAVIFFVHFLESGDTNTFSGMSNVNVAYNIEDRGSLWETIYDSPSKSQWIFQHEKEKALELLENNEVAVVYNIPADFSKKINNYEKPIIESYKREEGNITIPLEMEINNKINEFIKEKLLLDKGIISDKEDLYISQTKTILEKNKKAVTGDMNLVTMMLIYFIILGSSSIVTELMDFRKKNIISRAITTPNKSGVILGSLGLSLLFFQVIGNILIALIGTKFTGYSIVNFPIITINIVLASLFSITLSLAMTRLFKNEHSASLVTSLFSILTLLLAMFAQGGMYQNLPKFIINLGKFTPQYWIFDSLEKSILFPNVFIVLLIILALFTAGSYRLKDLVKK</sequence>
<reference evidence="7 8" key="1">
    <citation type="submission" date="2019-09" db="EMBL/GenBank/DDBJ databases">
        <title>In-depth cultivation of the pig gut microbiome towards novel bacterial diversity and tailored functional studies.</title>
        <authorList>
            <person name="Wylensek D."/>
            <person name="Hitch T.C.A."/>
            <person name="Clavel T."/>
        </authorList>
    </citation>
    <scope>NUCLEOTIDE SEQUENCE [LARGE SCALE GENOMIC DNA]</scope>
    <source>
        <strain evidence="7 8">WCA3-693-APC-4?</strain>
    </source>
</reference>
<dbReference type="PANTHER" id="PTHR43027:SF1">
    <property type="entry name" value="DOXORUBICIN RESISTANCE ABC TRANSPORTER PERMEASE PROTEIN DRRC-RELATED"/>
    <property type="match status" value="1"/>
</dbReference>
<dbReference type="GO" id="GO:0016020">
    <property type="term" value="C:membrane"/>
    <property type="evidence" value="ECO:0007669"/>
    <property type="project" value="UniProtKB-SubCell"/>
</dbReference>
<dbReference type="Gene3D" id="3.40.1710.10">
    <property type="entry name" value="abc type-2 transporter like domain"/>
    <property type="match status" value="1"/>
</dbReference>
<feature type="transmembrane region" description="Helical" evidence="5">
    <location>
        <begin position="289"/>
        <end position="307"/>
    </location>
</feature>
<keyword evidence="3 5" id="KW-1133">Transmembrane helix</keyword>
<feature type="transmembrane region" description="Helical" evidence="5">
    <location>
        <begin position="258"/>
        <end position="277"/>
    </location>
</feature>
<evidence type="ECO:0000256" key="5">
    <source>
        <dbReference type="SAM" id="Phobius"/>
    </source>
</evidence>
<dbReference type="InterPro" id="IPR052902">
    <property type="entry name" value="ABC-2_transporter"/>
</dbReference>
<evidence type="ECO:0000256" key="1">
    <source>
        <dbReference type="ARBA" id="ARBA00004141"/>
    </source>
</evidence>
<evidence type="ECO:0000256" key="2">
    <source>
        <dbReference type="ARBA" id="ARBA00022692"/>
    </source>
</evidence>
<evidence type="ECO:0000256" key="3">
    <source>
        <dbReference type="ARBA" id="ARBA00022989"/>
    </source>
</evidence>
<feature type="transmembrane region" description="Helical" evidence="5">
    <location>
        <begin position="339"/>
        <end position="360"/>
    </location>
</feature>
<dbReference type="RefSeq" id="WP_154438944.1">
    <property type="nucleotide sequence ID" value="NZ_JAHLPJ010000001.1"/>
</dbReference>
<dbReference type="Proteomes" id="UP000469523">
    <property type="component" value="Unassembled WGS sequence"/>
</dbReference>
<keyword evidence="4 5" id="KW-0472">Membrane</keyword>
<evidence type="ECO:0000256" key="4">
    <source>
        <dbReference type="ARBA" id="ARBA00023136"/>
    </source>
</evidence>
<dbReference type="EMBL" id="VUNQ01000004">
    <property type="protein sequence ID" value="MSU00520.1"/>
    <property type="molecule type" value="Genomic_DNA"/>
</dbReference>
<proteinExistence type="predicted"/>
<evidence type="ECO:0000313" key="8">
    <source>
        <dbReference type="Proteomes" id="UP000469523"/>
    </source>
</evidence>
<dbReference type="InterPro" id="IPR013525">
    <property type="entry name" value="ABC2_TM"/>
</dbReference>
<feature type="transmembrane region" description="Helical" evidence="5">
    <location>
        <begin position="223"/>
        <end position="246"/>
    </location>
</feature>
<keyword evidence="2 5" id="KW-0812">Transmembrane</keyword>
<evidence type="ECO:0000259" key="6">
    <source>
        <dbReference type="Pfam" id="PF12698"/>
    </source>
</evidence>
<comment type="subcellular location">
    <subcellularLocation>
        <location evidence="1">Membrane</location>
        <topology evidence="1">Multi-pass membrane protein</topology>
    </subcellularLocation>
</comment>
<feature type="transmembrane region" description="Helical" evidence="5">
    <location>
        <begin position="21"/>
        <end position="38"/>
    </location>
</feature>
<dbReference type="AlphaFoldDB" id="A0A6N7XXJ5"/>
<feature type="domain" description="ABC-2 type transporter transmembrane" evidence="6">
    <location>
        <begin position="23"/>
        <end position="356"/>
    </location>
</feature>
<organism evidence="7 8">
    <name type="scientific">Tissierella pigra</name>
    <dbReference type="NCBI Taxonomy" id="2607614"/>
    <lineage>
        <taxon>Bacteria</taxon>
        <taxon>Bacillati</taxon>
        <taxon>Bacillota</taxon>
        <taxon>Tissierellia</taxon>
        <taxon>Tissierellales</taxon>
        <taxon>Tissierellaceae</taxon>
        <taxon>Tissierella</taxon>
    </lineage>
</organism>
<dbReference type="PANTHER" id="PTHR43027">
    <property type="entry name" value="DOXORUBICIN RESISTANCE ABC TRANSPORTER PERMEASE PROTEIN DRRC-RELATED"/>
    <property type="match status" value="1"/>
</dbReference>